<gene>
    <name evidence="1" type="ORF">ACFORL_09745</name>
</gene>
<keyword evidence="2" id="KW-1185">Reference proteome</keyword>
<dbReference type="EMBL" id="JBHSAB010000023">
    <property type="protein sequence ID" value="MFC3909352.1"/>
    <property type="molecule type" value="Genomic_DNA"/>
</dbReference>
<evidence type="ECO:0000313" key="2">
    <source>
        <dbReference type="Proteomes" id="UP001595758"/>
    </source>
</evidence>
<comment type="caution">
    <text evidence="1">The sequence shown here is derived from an EMBL/GenBank/DDBJ whole genome shotgun (WGS) entry which is preliminary data.</text>
</comment>
<evidence type="ECO:0000313" key="1">
    <source>
        <dbReference type="EMBL" id="MFC3909352.1"/>
    </source>
</evidence>
<sequence length="108" mass="12453">METHSIKRLTLPTTLASILLLFAAAFIWSDKTYAGPPQLKPPQVAWHHPPPAGVYYYRPGYMYYGPRHGTFWGGWSPYYNHGMLCQRSCLVDRWSGTPIRCVSRCLYE</sequence>
<reference evidence="2" key="1">
    <citation type="journal article" date="2019" name="Int. J. Syst. Evol. Microbiol.">
        <title>The Global Catalogue of Microorganisms (GCM) 10K type strain sequencing project: providing services to taxonomists for standard genome sequencing and annotation.</title>
        <authorList>
            <consortium name="The Broad Institute Genomics Platform"/>
            <consortium name="The Broad Institute Genome Sequencing Center for Infectious Disease"/>
            <person name="Wu L."/>
            <person name="Ma J."/>
        </authorList>
    </citation>
    <scope>NUCLEOTIDE SEQUENCE [LARGE SCALE GENOMIC DNA]</scope>
    <source>
        <strain evidence="2">CCUG 59858</strain>
    </source>
</reference>
<accession>A0ABV8CH91</accession>
<name>A0ABV8CH91_9GAMM</name>
<dbReference type="Proteomes" id="UP001595758">
    <property type="component" value="Unassembled WGS sequence"/>
</dbReference>
<protein>
    <submittedName>
        <fullName evidence="1">Uncharacterized protein</fullName>
    </submittedName>
</protein>
<organism evidence="1 2">
    <name type="scientific">Legionella dresdenensis</name>
    <dbReference type="NCBI Taxonomy" id="450200"/>
    <lineage>
        <taxon>Bacteria</taxon>
        <taxon>Pseudomonadati</taxon>
        <taxon>Pseudomonadota</taxon>
        <taxon>Gammaproteobacteria</taxon>
        <taxon>Legionellales</taxon>
        <taxon>Legionellaceae</taxon>
        <taxon>Legionella</taxon>
    </lineage>
</organism>
<proteinExistence type="predicted"/>
<dbReference type="RefSeq" id="WP_382343487.1">
    <property type="nucleotide sequence ID" value="NZ_JBHSAB010000023.1"/>
</dbReference>